<sequence>MIKKRTPGYLIGMNAVHLGNNYLWISFESYILPVELMYYKNSSLFLGIIAFLGTLIGILTALFIGNISDRFGMLWGKRSPYIMIGVILSSMILIINMLIAVNFILILAGFVLIEISSNVAVGAYQPLFVDLVEKNQRGSASGINGIFILIGSAMGYGITGLLISYRMYYYSIIIIVLVLIASGIITSITIKNDDVYVKTNFNIKSSIIDMFSLKNGLKEYKYLVAGTFFVLSGVSGLSFFELYFFKYALHAMNPSYYVSIAGIFVLIVSALASAILGYLSDKMNRIYILMVSSTLGSIAMFLIPEFQVFSFFLLFGSLIGASYGIFISVSKALASDMSPHDEGGKFMAYYNIATGGASSASPLIYGVILNYVSYSMFSYVFFAAGMMLFTGFIFIMMLKRKIINDKWN</sequence>
<keyword evidence="1" id="KW-0812">Transmembrane</keyword>
<organism evidence="3 4">
    <name type="scientific">Picrophilus torridus (strain ATCC 700027 / DSM 9790 / JCM 10055 / NBRC 100828 / KAW 2/3)</name>
    <dbReference type="NCBI Taxonomy" id="1122961"/>
    <lineage>
        <taxon>Archaea</taxon>
        <taxon>Methanobacteriati</taxon>
        <taxon>Thermoplasmatota</taxon>
        <taxon>Thermoplasmata</taxon>
        <taxon>Thermoplasmatales</taxon>
        <taxon>Picrophilaceae</taxon>
        <taxon>Picrophilus</taxon>
    </lineage>
</organism>
<protein>
    <submittedName>
        <fullName evidence="3">MFS-type transporter involved in bile tolerance, Atg22 family</fullName>
    </submittedName>
</protein>
<feature type="transmembrane region" description="Helical" evidence="1">
    <location>
        <begin position="346"/>
        <end position="368"/>
    </location>
</feature>
<accession>A0A8G2FXP8</accession>
<feature type="domain" description="Major facilitator superfamily (MFS) profile" evidence="2">
    <location>
        <begin position="1"/>
        <end position="403"/>
    </location>
</feature>
<feature type="transmembrane region" description="Helical" evidence="1">
    <location>
        <begin position="105"/>
        <end position="124"/>
    </location>
</feature>
<dbReference type="Gene3D" id="1.20.1250.20">
    <property type="entry name" value="MFS general substrate transporter like domains"/>
    <property type="match status" value="1"/>
</dbReference>
<feature type="transmembrane region" description="Helical" evidence="1">
    <location>
        <begin position="7"/>
        <end position="25"/>
    </location>
</feature>
<dbReference type="SUPFAM" id="SSF103473">
    <property type="entry name" value="MFS general substrate transporter"/>
    <property type="match status" value="1"/>
</dbReference>
<feature type="transmembrane region" description="Helical" evidence="1">
    <location>
        <begin position="169"/>
        <end position="190"/>
    </location>
</feature>
<dbReference type="AlphaFoldDB" id="A0A8G2FXP8"/>
<dbReference type="EMBL" id="FWYE01000004">
    <property type="protein sequence ID" value="SMD31442.1"/>
    <property type="molecule type" value="Genomic_DNA"/>
</dbReference>
<gene>
    <name evidence="3" type="ORF">SAMN02745355_1383</name>
</gene>
<dbReference type="InterPro" id="IPR020846">
    <property type="entry name" value="MFS_dom"/>
</dbReference>
<dbReference type="PANTHER" id="PTHR23528:SF1">
    <property type="entry name" value="MAJOR FACILITATOR SUPERFAMILY (MFS) PROFILE DOMAIN-CONTAINING PROTEIN"/>
    <property type="match status" value="1"/>
</dbReference>
<comment type="caution">
    <text evidence="3">The sequence shown here is derived from an EMBL/GenBank/DDBJ whole genome shotgun (WGS) entry which is preliminary data.</text>
</comment>
<feature type="transmembrane region" description="Helical" evidence="1">
    <location>
        <begin position="45"/>
        <end position="67"/>
    </location>
</feature>
<dbReference type="InterPro" id="IPR011701">
    <property type="entry name" value="MFS"/>
</dbReference>
<dbReference type="GO" id="GO:0022857">
    <property type="term" value="F:transmembrane transporter activity"/>
    <property type="evidence" value="ECO:0007669"/>
    <property type="project" value="InterPro"/>
</dbReference>
<feature type="transmembrane region" description="Helical" evidence="1">
    <location>
        <begin position="256"/>
        <end position="279"/>
    </location>
</feature>
<evidence type="ECO:0000313" key="4">
    <source>
        <dbReference type="Proteomes" id="UP000192315"/>
    </source>
</evidence>
<evidence type="ECO:0000256" key="1">
    <source>
        <dbReference type="SAM" id="Phobius"/>
    </source>
</evidence>
<dbReference type="RefSeq" id="WP_084273133.1">
    <property type="nucleotide sequence ID" value="NZ_FWYE01000004.1"/>
</dbReference>
<feature type="transmembrane region" description="Helical" evidence="1">
    <location>
        <begin position="374"/>
        <end position="398"/>
    </location>
</feature>
<name>A0A8G2FXP8_PICTO</name>
<reference evidence="3 4" key="1">
    <citation type="submission" date="2017-04" db="EMBL/GenBank/DDBJ databases">
        <authorList>
            <person name="Varghese N."/>
            <person name="Submissions S."/>
        </authorList>
    </citation>
    <scope>NUCLEOTIDE SEQUENCE [LARGE SCALE GENOMIC DNA]</scope>
    <source>
        <strain evidence="3 4">DSM 9789</strain>
    </source>
</reference>
<keyword evidence="1" id="KW-0472">Membrane</keyword>
<dbReference type="PANTHER" id="PTHR23528">
    <property type="match status" value="1"/>
</dbReference>
<evidence type="ECO:0000259" key="2">
    <source>
        <dbReference type="PROSITE" id="PS50850"/>
    </source>
</evidence>
<feature type="transmembrane region" description="Helical" evidence="1">
    <location>
        <begin position="309"/>
        <end position="334"/>
    </location>
</feature>
<dbReference type="PROSITE" id="PS50850">
    <property type="entry name" value="MFS"/>
    <property type="match status" value="1"/>
</dbReference>
<feature type="transmembrane region" description="Helical" evidence="1">
    <location>
        <begin position="222"/>
        <end position="244"/>
    </location>
</feature>
<dbReference type="Pfam" id="PF07690">
    <property type="entry name" value="MFS_1"/>
    <property type="match status" value="1"/>
</dbReference>
<feature type="transmembrane region" description="Helical" evidence="1">
    <location>
        <begin position="145"/>
        <end position="163"/>
    </location>
</feature>
<dbReference type="Proteomes" id="UP000192315">
    <property type="component" value="Unassembled WGS sequence"/>
</dbReference>
<feature type="transmembrane region" description="Helical" evidence="1">
    <location>
        <begin position="79"/>
        <end position="99"/>
    </location>
</feature>
<keyword evidence="1" id="KW-1133">Transmembrane helix</keyword>
<feature type="transmembrane region" description="Helical" evidence="1">
    <location>
        <begin position="286"/>
        <end position="303"/>
    </location>
</feature>
<proteinExistence type="predicted"/>
<keyword evidence="4" id="KW-1185">Reference proteome</keyword>
<dbReference type="InterPro" id="IPR036259">
    <property type="entry name" value="MFS_trans_sf"/>
</dbReference>
<evidence type="ECO:0000313" key="3">
    <source>
        <dbReference type="EMBL" id="SMD31442.1"/>
    </source>
</evidence>